<feature type="domain" description="DUF7210" evidence="2">
    <location>
        <begin position="3"/>
        <end position="39"/>
    </location>
</feature>
<evidence type="ECO:0000256" key="1">
    <source>
        <dbReference type="SAM" id="Coils"/>
    </source>
</evidence>
<dbReference type="InterPro" id="IPR055634">
    <property type="entry name" value="DUF7210"/>
</dbReference>
<dbReference type="Pfam" id="PF23843">
    <property type="entry name" value="DUF7210"/>
    <property type="match status" value="1"/>
</dbReference>
<evidence type="ECO:0000259" key="2">
    <source>
        <dbReference type="Pfam" id="PF23843"/>
    </source>
</evidence>
<reference evidence="3 4" key="1">
    <citation type="journal article" date="2017" name="Poromechanics V (2013)">
        <title>Genomic Characterization of the Arsenic-Tolerant Actinobacterium, &lt;i&gt;Rhodococcus erythropolis&lt;/i&gt; S43.</title>
        <authorList>
            <person name="Retamal-Morales G."/>
            <person name="Mehnert M."/>
            <person name="Schwabe R."/>
            <person name="Tischler D."/>
            <person name="Schloemann M."/>
            <person name="Levican G.J."/>
        </authorList>
    </citation>
    <scope>NUCLEOTIDE SEQUENCE [LARGE SCALE GENOMIC DNA]</scope>
    <source>
        <strain evidence="3 4">S43</strain>
    </source>
</reference>
<keyword evidence="1" id="KW-0175">Coiled coil</keyword>
<dbReference type="AlphaFoldDB" id="A0A5N5EM33"/>
<accession>A0A5N5EM33</accession>
<feature type="coiled-coil region" evidence="1">
    <location>
        <begin position="63"/>
        <end position="123"/>
    </location>
</feature>
<dbReference type="EMBL" id="MRBO01000021">
    <property type="protein sequence ID" value="KAB2587294.1"/>
    <property type="molecule type" value="Genomic_DNA"/>
</dbReference>
<proteinExistence type="predicted"/>
<dbReference type="Proteomes" id="UP000325576">
    <property type="component" value="Unassembled WGS sequence"/>
</dbReference>
<evidence type="ECO:0000313" key="3">
    <source>
        <dbReference type="EMBL" id="KAB2587294.1"/>
    </source>
</evidence>
<gene>
    <name evidence="3" type="ORF">BS297_01035</name>
</gene>
<name>A0A5N5EM33_RHOER</name>
<comment type="caution">
    <text evidence="3">The sequence shown here is derived from an EMBL/GenBank/DDBJ whole genome shotgun (WGS) entry which is preliminary data.</text>
</comment>
<protein>
    <recommendedName>
        <fullName evidence="2">DUF7210 domain-containing protein</fullName>
    </recommendedName>
</protein>
<organism evidence="3 4">
    <name type="scientific">Rhodococcus erythropolis</name>
    <name type="common">Arthrobacter picolinophilus</name>
    <dbReference type="NCBI Taxonomy" id="1833"/>
    <lineage>
        <taxon>Bacteria</taxon>
        <taxon>Bacillati</taxon>
        <taxon>Actinomycetota</taxon>
        <taxon>Actinomycetes</taxon>
        <taxon>Mycobacteriales</taxon>
        <taxon>Nocardiaceae</taxon>
        <taxon>Rhodococcus</taxon>
        <taxon>Rhodococcus erythropolis group</taxon>
    </lineage>
</organism>
<sequence>MAKVTLISAVKHDGRDYKPGDTFEGDKKIVDELIRAGAAQDPSTVVEQTSAIETAEDEAKTIVAEAQKDADKIKSDAEDEAKTIIGKAEEVAGLKVEEAKKALADAKAEAEKLVRDAQGAAKKAPGTKTNTSAK</sequence>
<evidence type="ECO:0000313" key="4">
    <source>
        <dbReference type="Proteomes" id="UP000325576"/>
    </source>
</evidence>